<reference evidence="1" key="2">
    <citation type="journal article" date="2015" name="Data Brief">
        <title>Shoot transcriptome of the giant reed, Arundo donax.</title>
        <authorList>
            <person name="Barrero R.A."/>
            <person name="Guerrero F.D."/>
            <person name="Moolhuijzen P."/>
            <person name="Goolsby J.A."/>
            <person name="Tidwell J."/>
            <person name="Bellgard S.E."/>
            <person name="Bellgard M.I."/>
        </authorList>
    </citation>
    <scope>NUCLEOTIDE SEQUENCE</scope>
    <source>
        <tissue evidence="1">Shoot tissue taken approximately 20 cm above the soil surface</tissue>
    </source>
</reference>
<organism evidence="1">
    <name type="scientific">Arundo donax</name>
    <name type="common">Giant reed</name>
    <name type="synonym">Donax arundinaceus</name>
    <dbReference type="NCBI Taxonomy" id="35708"/>
    <lineage>
        <taxon>Eukaryota</taxon>
        <taxon>Viridiplantae</taxon>
        <taxon>Streptophyta</taxon>
        <taxon>Embryophyta</taxon>
        <taxon>Tracheophyta</taxon>
        <taxon>Spermatophyta</taxon>
        <taxon>Magnoliopsida</taxon>
        <taxon>Liliopsida</taxon>
        <taxon>Poales</taxon>
        <taxon>Poaceae</taxon>
        <taxon>PACMAD clade</taxon>
        <taxon>Arundinoideae</taxon>
        <taxon>Arundineae</taxon>
        <taxon>Arundo</taxon>
    </lineage>
</organism>
<reference evidence="1" key="1">
    <citation type="submission" date="2014-09" db="EMBL/GenBank/DDBJ databases">
        <authorList>
            <person name="Magalhaes I.L.F."/>
            <person name="Oliveira U."/>
            <person name="Santos F.R."/>
            <person name="Vidigal T.H.D.A."/>
            <person name="Brescovit A.D."/>
            <person name="Santos A.J."/>
        </authorList>
    </citation>
    <scope>NUCLEOTIDE SEQUENCE</scope>
    <source>
        <tissue evidence="1">Shoot tissue taken approximately 20 cm above the soil surface</tissue>
    </source>
</reference>
<sequence length="17" mass="1952">MSSARNSLAVTRKLWMT</sequence>
<evidence type="ECO:0000313" key="1">
    <source>
        <dbReference type="EMBL" id="JAE35191.1"/>
    </source>
</evidence>
<name>A0A0A9HK12_ARUDO</name>
<dbReference type="AlphaFoldDB" id="A0A0A9HK12"/>
<accession>A0A0A9HK12</accession>
<proteinExistence type="predicted"/>
<dbReference type="EMBL" id="GBRH01162705">
    <property type="protein sequence ID" value="JAE35191.1"/>
    <property type="molecule type" value="Transcribed_RNA"/>
</dbReference>
<protein>
    <submittedName>
        <fullName evidence="1">Uncharacterized protein</fullName>
    </submittedName>
</protein>